<dbReference type="EMBL" id="RXHU01000056">
    <property type="protein sequence ID" value="RTE08142.1"/>
    <property type="molecule type" value="Genomic_DNA"/>
</dbReference>
<organism evidence="1 2">
    <name type="scientific">Paenibacillus whitsoniae</name>
    <dbReference type="NCBI Taxonomy" id="2496558"/>
    <lineage>
        <taxon>Bacteria</taxon>
        <taxon>Bacillati</taxon>
        <taxon>Bacillota</taxon>
        <taxon>Bacilli</taxon>
        <taxon>Bacillales</taxon>
        <taxon>Paenibacillaceae</taxon>
        <taxon>Paenibacillus</taxon>
    </lineage>
</organism>
<dbReference type="SUPFAM" id="SSF56399">
    <property type="entry name" value="ADP-ribosylation"/>
    <property type="match status" value="1"/>
</dbReference>
<dbReference type="OrthoDB" id="274805at2"/>
<keyword evidence="2" id="KW-1185">Reference proteome</keyword>
<sequence length="201" mass="23120">MYANLPSFVLGFHGCDKSVTDQIINHKEQLKKSENAYDWLGHGIYFWENDPYRALNFAKYLKEHPERIKEGATPINEPSVIGAIIDLGHCLNAIEASSLEIIRNHYELLKETSIASGKELPKNRKGRDSNDLLVRDLDCAVIQSIHAYNDQKEERRSYDSVRGMFIEGDELYPNAGFRDKNHIQICVRNMQCVKGYFLPFL</sequence>
<proteinExistence type="predicted"/>
<name>A0A430JB51_9BACL</name>
<reference evidence="1 2" key="1">
    <citation type="submission" date="2018-12" db="EMBL/GenBank/DDBJ databases">
        <title>Bacillus ochoae sp. nov., Paenibacillus whitsoniae sp. nov., Paenibacillus spiritus sp. nov. Isolated from the Mars Exploration Rover during spacecraft assembly.</title>
        <authorList>
            <person name="Seuylemezian A."/>
            <person name="Vaishampayan P."/>
        </authorList>
    </citation>
    <scope>NUCLEOTIDE SEQUENCE [LARGE SCALE GENOMIC DNA]</scope>
    <source>
        <strain evidence="1 2">MER 54</strain>
    </source>
</reference>
<evidence type="ECO:0000313" key="2">
    <source>
        <dbReference type="Proteomes" id="UP000276128"/>
    </source>
</evidence>
<comment type="caution">
    <text evidence="1">The sequence shown here is derived from an EMBL/GenBank/DDBJ whole genome shotgun (WGS) entry which is preliminary data.</text>
</comment>
<dbReference type="RefSeq" id="WP_126142777.1">
    <property type="nucleotide sequence ID" value="NZ_RXHU01000056.1"/>
</dbReference>
<dbReference type="AlphaFoldDB" id="A0A430JB51"/>
<accession>A0A430JB51</accession>
<evidence type="ECO:0000313" key="1">
    <source>
        <dbReference type="EMBL" id="RTE08142.1"/>
    </source>
</evidence>
<gene>
    <name evidence="1" type="ORF">EJQ19_18810</name>
</gene>
<dbReference type="Proteomes" id="UP000276128">
    <property type="component" value="Unassembled WGS sequence"/>
</dbReference>
<protein>
    <submittedName>
        <fullName evidence="1">Uncharacterized protein</fullName>
    </submittedName>
</protein>